<evidence type="ECO:0008006" key="2">
    <source>
        <dbReference type="Google" id="ProtNLM"/>
    </source>
</evidence>
<sequence length="269" mass="29743">MLSLQHSRRDFLRSGIGLAGLTLPTFFKAQAASGLNRTRKAKSCIIIYTWGGMSHYESFDPKPDAPAEVRGEFKPIGTATPGIQFCEHLPLLARHSDKLAIVRSVHHTQGGHQQGMYVTLTGHDPKGGIKAKSRENWPSLTSMLSRFHNPAIGTPAAIRMPYSMYDNGTQMAGEGAGWLGSNYDPILLRTPAGKAYGGVNRFTDRELNLKLNVQEHRVSNRNSLLEQMDHDLGQRIGSAAAYDQLDHFRRMAADMLIGSPVRDAYDLEK</sequence>
<accession>A0A382NCS8</accession>
<evidence type="ECO:0000313" key="1">
    <source>
        <dbReference type="EMBL" id="SVC58856.1"/>
    </source>
</evidence>
<protein>
    <recommendedName>
        <fullName evidence="2">DUF1501 domain-containing protein</fullName>
    </recommendedName>
</protein>
<dbReference type="InterPro" id="IPR010869">
    <property type="entry name" value="DUF1501"/>
</dbReference>
<gene>
    <name evidence="1" type="ORF">METZ01_LOCUS311710</name>
</gene>
<dbReference type="Pfam" id="PF07394">
    <property type="entry name" value="DUF1501"/>
    <property type="match status" value="1"/>
</dbReference>
<feature type="non-terminal residue" evidence="1">
    <location>
        <position position="269"/>
    </location>
</feature>
<name>A0A382NCS8_9ZZZZ</name>
<reference evidence="1" key="1">
    <citation type="submission" date="2018-05" db="EMBL/GenBank/DDBJ databases">
        <authorList>
            <person name="Lanie J.A."/>
            <person name="Ng W.-L."/>
            <person name="Kazmierczak K.M."/>
            <person name="Andrzejewski T.M."/>
            <person name="Davidsen T.M."/>
            <person name="Wayne K.J."/>
            <person name="Tettelin H."/>
            <person name="Glass J.I."/>
            <person name="Rusch D."/>
            <person name="Podicherti R."/>
            <person name="Tsui H.-C.T."/>
            <person name="Winkler M.E."/>
        </authorList>
    </citation>
    <scope>NUCLEOTIDE SEQUENCE</scope>
</reference>
<dbReference type="InterPro" id="IPR006311">
    <property type="entry name" value="TAT_signal"/>
</dbReference>
<dbReference type="EMBL" id="UINC01099520">
    <property type="protein sequence ID" value="SVC58856.1"/>
    <property type="molecule type" value="Genomic_DNA"/>
</dbReference>
<organism evidence="1">
    <name type="scientific">marine metagenome</name>
    <dbReference type="NCBI Taxonomy" id="408172"/>
    <lineage>
        <taxon>unclassified sequences</taxon>
        <taxon>metagenomes</taxon>
        <taxon>ecological metagenomes</taxon>
    </lineage>
</organism>
<proteinExistence type="predicted"/>
<dbReference type="AlphaFoldDB" id="A0A382NCS8"/>
<dbReference type="PROSITE" id="PS51318">
    <property type="entry name" value="TAT"/>
    <property type="match status" value="1"/>
</dbReference>